<dbReference type="InterPro" id="IPR003960">
    <property type="entry name" value="ATPase_AAA_CS"/>
</dbReference>
<dbReference type="EMBL" id="CP044418">
    <property type="protein sequence ID" value="QOY41712.1"/>
    <property type="molecule type" value="Genomic_DNA"/>
</dbReference>
<dbReference type="Gene3D" id="1.10.8.60">
    <property type="match status" value="1"/>
</dbReference>
<dbReference type="InterPro" id="IPR003959">
    <property type="entry name" value="ATPase_AAA_core"/>
</dbReference>
<dbReference type="InterPro" id="IPR027417">
    <property type="entry name" value="P-loop_NTPase"/>
</dbReference>
<comment type="similarity">
    <text evidence="2 6">Belongs to the AAA ATPase family.</text>
</comment>
<dbReference type="AlphaFoldDB" id="A0A7S7RFV7"/>
<dbReference type="InterPro" id="IPR050304">
    <property type="entry name" value="MT-severing_AAA_ATPase"/>
</dbReference>
<dbReference type="Proteomes" id="UP000593906">
    <property type="component" value="Chromosome 5"/>
</dbReference>
<evidence type="ECO:0000313" key="8">
    <source>
        <dbReference type="EMBL" id="QOY41712.1"/>
    </source>
</evidence>
<gene>
    <name evidence="8" type="ORF">CPATCC_002300</name>
</gene>
<name>A0A7S7RFV7_CRYPV</name>
<evidence type="ECO:0000256" key="4">
    <source>
        <dbReference type="ARBA" id="ARBA00022741"/>
    </source>
</evidence>
<dbReference type="PROSITE" id="PS00674">
    <property type="entry name" value="AAA"/>
    <property type="match status" value="1"/>
</dbReference>
<dbReference type="VEuPathDB" id="CryptoDB:CPATCC_0024610"/>
<dbReference type="SMART" id="SM00382">
    <property type="entry name" value="AAA"/>
    <property type="match status" value="1"/>
</dbReference>
<proteinExistence type="inferred from homology"/>
<reference evidence="8 9" key="1">
    <citation type="submission" date="2019-09" db="EMBL/GenBank/DDBJ databases">
        <title>Consistent, comparative and evidence-based genome assembly and annotation for Cryptosporidium parvum, C. hominis and C. tyzzeri.</title>
        <authorList>
            <person name="Baptista R.P."/>
            <person name="Li Y."/>
            <person name="Sateriale A."/>
            <person name="Ansell B."/>
            <person name="Jex A."/>
            <person name="Sanders M."/>
            <person name="Brooks K."/>
            <person name="Tracey A."/>
            <person name="Berriman M."/>
            <person name="Striepen B."/>
            <person name="Cotton J.A."/>
            <person name="Kissinger J.C."/>
        </authorList>
    </citation>
    <scope>NUCLEOTIDE SEQUENCE [LARGE SCALE GENOMIC DNA]</scope>
    <source>
        <strain evidence="8 9">IOWA-ATCC</strain>
    </source>
</reference>
<evidence type="ECO:0000256" key="6">
    <source>
        <dbReference type="RuleBase" id="RU003651"/>
    </source>
</evidence>
<dbReference type="FunFam" id="3.40.50.300:FF:001054">
    <property type="entry name" value="ATPase, AAA family, putative"/>
    <property type="match status" value="1"/>
</dbReference>
<evidence type="ECO:0000256" key="1">
    <source>
        <dbReference type="ARBA" id="ARBA00004496"/>
    </source>
</evidence>
<organism evidence="8 9">
    <name type="scientific">Cryptosporidium parvum</name>
    <dbReference type="NCBI Taxonomy" id="5807"/>
    <lineage>
        <taxon>Eukaryota</taxon>
        <taxon>Sar</taxon>
        <taxon>Alveolata</taxon>
        <taxon>Apicomplexa</taxon>
        <taxon>Conoidasida</taxon>
        <taxon>Coccidia</taxon>
        <taxon>Eucoccidiorida</taxon>
        <taxon>Eimeriorina</taxon>
        <taxon>Cryptosporidiidae</taxon>
        <taxon>Cryptosporidium</taxon>
    </lineage>
</organism>
<evidence type="ECO:0000313" key="9">
    <source>
        <dbReference type="Proteomes" id="UP000593906"/>
    </source>
</evidence>
<accession>A0A7S7RFV7</accession>
<dbReference type="OMA" id="ANECKAT"/>
<dbReference type="InterPro" id="IPR041569">
    <property type="entry name" value="AAA_lid_3"/>
</dbReference>
<sequence length="537" mass="61187">MMEEEEIEVLGEFFKSRSIGTGLKRRKCWEMLVDELVKLKNNGEFEYMNILKLFGAINRLERDSNIIFRDTSSPFLNDKSILKWSEYIENDQIFTNTGNKSNQEIMESSIKIFKDRFGGDYYKSELLDMIYHPNYPDYSNYINFDQVNNSVKNNIKSKTNTKEMGNMFTTGLTELGKSNPEIYEKQINKENSDFSNSKGANLLSYVGKNPVKSSTGNHTPNIEAERILASLGGKVKIEHIEWVLSIRTEPKNFISEKDVIGLESIKKMLRVKIINPIQRPDLHVGLHSAPRGILLFGPPGTGKTMLAKWIASECKASFYDVSPGSIMSKFYGETENIIKALFMISEYSSPSIIFIDEIDSIFSKRTSKDDDNSIRLKNQFLQMIDGVQSDLSKIVVVIGATNRPDMLDDAALRRLSKRVLVPLPDMECRLEQIKHILETNTQGGCQITYDQLKSIATETHGWNGSDIKNLCIKAAEFSYDETIEKYNGIHNVPNREAFRPITIQDFNLSLKLVKPSYSSENDQNNDLIKWSNLFGVV</sequence>
<evidence type="ECO:0000256" key="3">
    <source>
        <dbReference type="ARBA" id="ARBA00022490"/>
    </source>
</evidence>
<comment type="subcellular location">
    <subcellularLocation>
        <location evidence="1">Cytoplasm</location>
    </subcellularLocation>
</comment>
<dbReference type="Gene3D" id="3.40.50.300">
    <property type="entry name" value="P-loop containing nucleotide triphosphate hydrolases"/>
    <property type="match status" value="1"/>
</dbReference>
<dbReference type="Pfam" id="PF17862">
    <property type="entry name" value="AAA_lid_3"/>
    <property type="match status" value="1"/>
</dbReference>
<dbReference type="GO" id="GO:0005737">
    <property type="term" value="C:cytoplasm"/>
    <property type="evidence" value="ECO:0007669"/>
    <property type="project" value="UniProtKB-SubCell"/>
</dbReference>
<feature type="domain" description="AAA+ ATPase" evidence="7">
    <location>
        <begin position="289"/>
        <end position="425"/>
    </location>
</feature>
<dbReference type="SUPFAM" id="SSF52540">
    <property type="entry name" value="P-loop containing nucleoside triphosphate hydrolases"/>
    <property type="match status" value="1"/>
</dbReference>
<protein>
    <recommendedName>
        <fullName evidence="7">AAA+ ATPase domain-containing protein</fullName>
    </recommendedName>
</protein>
<keyword evidence="5 6" id="KW-0067">ATP-binding</keyword>
<evidence type="ECO:0000256" key="5">
    <source>
        <dbReference type="ARBA" id="ARBA00022840"/>
    </source>
</evidence>
<keyword evidence="3" id="KW-0963">Cytoplasm</keyword>
<keyword evidence="4 6" id="KW-0547">Nucleotide-binding</keyword>
<dbReference type="Pfam" id="PF00004">
    <property type="entry name" value="AAA"/>
    <property type="match status" value="1"/>
</dbReference>
<dbReference type="PANTHER" id="PTHR23074:SF17">
    <property type="entry name" value="FIDGETIN-LIKE PROTEIN 1"/>
    <property type="match status" value="1"/>
</dbReference>
<dbReference type="GO" id="GO:0005524">
    <property type="term" value="F:ATP binding"/>
    <property type="evidence" value="ECO:0007669"/>
    <property type="project" value="UniProtKB-KW"/>
</dbReference>
<dbReference type="InterPro" id="IPR003593">
    <property type="entry name" value="AAA+_ATPase"/>
</dbReference>
<dbReference type="GO" id="GO:0016887">
    <property type="term" value="F:ATP hydrolysis activity"/>
    <property type="evidence" value="ECO:0007669"/>
    <property type="project" value="InterPro"/>
</dbReference>
<dbReference type="PANTHER" id="PTHR23074">
    <property type="entry name" value="AAA DOMAIN-CONTAINING"/>
    <property type="match status" value="1"/>
</dbReference>
<evidence type="ECO:0000256" key="2">
    <source>
        <dbReference type="ARBA" id="ARBA00006914"/>
    </source>
</evidence>
<evidence type="ECO:0000259" key="7">
    <source>
        <dbReference type="SMART" id="SM00382"/>
    </source>
</evidence>